<comment type="caution">
    <text evidence="2">The sequence shown here is derived from an EMBL/GenBank/DDBJ whole genome shotgun (WGS) entry which is preliminary data.</text>
</comment>
<evidence type="ECO:0000256" key="1">
    <source>
        <dbReference type="SAM" id="Phobius"/>
    </source>
</evidence>
<reference evidence="2" key="2">
    <citation type="submission" date="2022-11" db="EMBL/GenBank/DDBJ databases">
        <title>Prophages regulate Shewanella fidelis motility and biofilm formation: implications for gut colonization dynamics in Ciona robusta.</title>
        <authorList>
            <person name="Natarajan O."/>
            <person name="Gibboney S.L."/>
            <person name="Young M.N."/>
            <person name="Lim S.J."/>
            <person name="Pluta N."/>
            <person name="Atkinson C.G.F."/>
            <person name="Leigh B.A."/>
            <person name="Liberti A."/>
            <person name="Kees E."/>
            <person name="Breitbart M."/>
            <person name="Gralnick J."/>
            <person name="Dishaw L.J."/>
        </authorList>
    </citation>
    <scope>NUCLEOTIDE SEQUENCE</scope>
    <source>
        <strain evidence="2">3313</strain>
    </source>
</reference>
<dbReference type="RefSeq" id="WP_310654437.1">
    <property type="nucleotide sequence ID" value="NZ_JAPMLA010000009.1"/>
</dbReference>
<dbReference type="AlphaFoldDB" id="A0AAW8NJJ5"/>
<feature type="transmembrane region" description="Helical" evidence="1">
    <location>
        <begin position="6"/>
        <end position="26"/>
    </location>
</feature>
<organism evidence="2 4">
    <name type="scientific">Shewanella fidelis</name>
    <dbReference type="NCBI Taxonomy" id="173509"/>
    <lineage>
        <taxon>Bacteria</taxon>
        <taxon>Pseudomonadati</taxon>
        <taxon>Pseudomonadota</taxon>
        <taxon>Gammaproteobacteria</taxon>
        <taxon>Alteromonadales</taxon>
        <taxon>Shewanellaceae</taxon>
        <taxon>Shewanella</taxon>
    </lineage>
</organism>
<dbReference type="Proteomes" id="UP001259340">
    <property type="component" value="Unassembled WGS sequence"/>
</dbReference>
<evidence type="ECO:0000313" key="2">
    <source>
        <dbReference type="EMBL" id="MDR8523472.1"/>
    </source>
</evidence>
<evidence type="ECO:0000313" key="4">
    <source>
        <dbReference type="Proteomes" id="UP001259340"/>
    </source>
</evidence>
<accession>A0AAW8NJJ5</accession>
<dbReference type="EMBL" id="JAPMLE010000001">
    <property type="protein sequence ID" value="MDR8523472.1"/>
    <property type="molecule type" value="Genomic_DNA"/>
</dbReference>
<keyword evidence="1" id="KW-0472">Membrane</keyword>
<reference evidence="3 5" key="1">
    <citation type="journal article" date="2022" name="bioRxiv">
        <title>Prophages regulate Shewanella fidelis 3313 motility and biofilm formation: implications for gut colonization dynamics in Ciona robusta.</title>
        <authorList>
            <person name="Natarajan O."/>
            <person name="Gibboney S.L."/>
            <person name="Young M.N."/>
            <person name="Lim S.J."/>
            <person name="Pluta N."/>
            <person name="Atkinson C.G."/>
            <person name="Leigh B.A."/>
            <person name="Liberti A."/>
            <person name="Kees E.D."/>
            <person name="Breitbart M."/>
            <person name="Gralnick J.A."/>
            <person name="Dishaw L.J."/>
        </authorList>
    </citation>
    <scope>NUCLEOTIDE SEQUENCE [LARGE SCALE GENOMIC DNA]</scope>
    <source>
        <strain evidence="3 5">JG4066</strain>
    </source>
</reference>
<keyword evidence="5" id="KW-1185">Reference proteome</keyword>
<protein>
    <submittedName>
        <fullName evidence="2">Uncharacterized protein</fullName>
    </submittedName>
</protein>
<dbReference type="Proteomes" id="UP001271263">
    <property type="component" value="Unassembled WGS sequence"/>
</dbReference>
<keyword evidence="1" id="KW-1133">Transmembrane helix</keyword>
<keyword evidence="1" id="KW-0812">Transmembrane</keyword>
<name>A0AAW8NJJ5_9GAMM</name>
<dbReference type="EMBL" id="JAPMLD010000003">
    <property type="protein sequence ID" value="MDW4824611.1"/>
    <property type="molecule type" value="Genomic_DNA"/>
</dbReference>
<evidence type="ECO:0000313" key="3">
    <source>
        <dbReference type="EMBL" id="MDW4824611.1"/>
    </source>
</evidence>
<sequence>MEIDKAFWGIVGVIVGFVLTMIKDWWKQKATLQKDRYYLSILTVSKLDDFFGSSCAIVSDKGRYVQRGHELEAYLEPQSEIPIFELNSIDVDWRCLPQNLMFELLTFSSKVEQANRMIEGVSEYQATPPDFDEFFQERRYQYATLGLKAADLAAELRKLSKLPKHEYGAELWDPIADMLKEKNEIEAIREQYRVIQQESAKPFVVNRAEANL</sequence>
<evidence type="ECO:0000313" key="5">
    <source>
        <dbReference type="Proteomes" id="UP001271263"/>
    </source>
</evidence>
<proteinExistence type="predicted"/>
<gene>
    <name evidence="2" type="ORF">OS133_07180</name>
    <name evidence="3" type="ORF">OS134_11130</name>
</gene>